<gene>
    <name evidence="4" type="ORF">ABB05_02350</name>
</gene>
<dbReference type="PATRIC" id="fig|217031.6.peg.512"/>
<dbReference type="PANTHER" id="PTHR32089:SF112">
    <property type="entry name" value="LYSOZYME-LIKE PROTEIN-RELATED"/>
    <property type="match status" value="1"/>
</dbReference>
<keyword evidence="1 2" id="KW-0807">Transducer</keyword>
<sequence length="287" mass="30518">MTTISKTDLHPLIQAFINVGPYIQTLVNEDITIGIYDTEKLVMNFPAKTFSLNVAPGDPLIEGDIITKAIRENTNQAMIVPAELLGVSLISHAVPLRDEEGKVIGGVGIGQNVDKANQLSEVAGNLSIIVDEVTKTVLEMATSISQLAENMAHISGKSHDVNNSLKLIEDVAGVVKGIADQSNLLGLNAAIESARAGEHGRGFSVVADEIRKMAAGSKKQVEEIQSIINGIKEIIASLNKDIQKTSGESDSQSASIEELTATMEEINANVQNLAGLAKENIKLKTES</sequence>
<dbReference type="SUPFAM" id="SSF58104">
    <property type="entry name" value="Methyl-accepting chemotaxis protein (MCP) signaling domain"/>
    <property type="match status" value="1"/>
</dbReference>
<dbReference type="GO" id="GO:0007165">
    <property type="term" value="P:signal transduction"/>
    <property type="evidence" value="ECO:0007669"/>
    <property type="project" value="UniProtKB-KW"/>
</dbReference>
<dbReference type="Pfam" id="PF00015">
    <property type="entry name" value="MCPsignal"/>
    <property type="match status" value="1"/>
</dbReference>
<dbReference type="SUPFAM" id="SSF103190">
    <property type="entry name" value="Sensory domain-like"/>
    <property type="match status" value="1"/>
</dbReference>
<evidence type="ECO:0000313" key="5">
    <source>
        <dbReference type="Proteomes" id="UP000077881"/>
    </source>
</evidence>
<reference evidence="4 5" key="1">
    <citation type="submission" date="2015-05" db="EMBL/GenBank/DDBJ databases">
        <title>Comparison of genome.</title>
        <authorList>
            <person name="Zheng Z."/>
            <person name="Sun M."/>
        </authorList>
    </citation>
    <scope>NUCLEOTIDE SEQUENCE [LARGE SCALE GENOMIC DNA]</scope>
    <source>
        <strain evidence="4 5">G25-74</strain>
    </source>
</reference>
<dbReference type="InterPro" id="IPR004089">
    <property type="entry name" value="MCPsignal_dom"/>
</dbReference>
<dbReference type="EMBL" id="LDJR01000011">
    <property type="protein sequence ID" value="OAK75556.1"/>
    <property type="molecule type" value="Genomic_DNA"/>
</dbReference>
<organism evidence="4 5">
    <name type="scientific">Lederbergia galactosidilytica</name>
    <dbReference type="NCBI Taxonomy" id="217031"/>
    <lineage>
        <taxon>Bacteria</taxon>
        <taxon>Bacillati</taxon>
        <taxon>Bacillota</taxon>
        <taxon>Bacilli</taxon>
        <taxon>Bacillales</taxon>
        <taxon>Bacillaceae</taxon>
        <taxon>Lederbergia</taxon>
    </lineage>
</organism>
<keyword evidence="5" id="KW-1185">Reference proteome</keyword>
<protein>
    <submittedName>
        <fullName evidence="4">Chemotaxis protein</fullName>
    </submittedName>
</protein>
<comment type="caution">
    <text evidence="4">The sequence shown here is derived from an EMBL/GenBank/DDBJ whole genome shotgun (WGS) entry which is preliminary data.</text>
</comment>
<dbReference type="InterPro" id="IPR029151">
    <property type="entry name" value="Sensor-like_sf"/>
</dbReference>
<name>A0A178A5R6_9BACI</name>
<evidence type="ECO:0000256" key="2">
    <source>
        <dbReference type="PROSITE-ProRule" id="PRU00284"/>
    </source>
</evidence>
<dbReference type="GO" id="GO:0016020">
    <property type="term" value="C:membrane"/>
    <property type="evidence" value="ECO:0007669"/>
    <property type="project" value="InterPro"/>
</dbReference>
<proteinExistence type="predicted"/>
<feature type="domain" description="Methyl-accepting transducer" evidence="3">
    <location>
        <begin position="109"/>
        <end position="287"/>
    </location>
</feature>
<dbReference type="SMART" id="SM00283">
    <property type="entry name" value="MA"/>
    <property type="match status" value="1"/>
</dbReference>
<dbReference type="PANTHER" id="PTHR32089">
    <property type="entry name" value="METHYL-ACCEPTING CHEMOTAXIS PROTEIN MCPB"/>
    <property type="match status" value="1"/>
</dbReference>
<evidence type="ECO:0000256" key="1">
    <source>
        <dbReference type="ARBA" id="ARBA00023224"/>
    </source>
</evidence>
<dbReference type="STRING" id="217031.ABB05_02350"/>
<evidence type="ECO:0000259" key="3">
    <source>
        <dbReference type="PROSITE" id="PS50111"/>
    </source>
</evidence>
<accession>A0A178A5R6</accession>
<dbReference type="AlphaFoldDB" id="A0A178A5R6"/>
<dbReference type="Proteomes" id="UP000077881">
    <property type="component" value="Unassembled WGS sequence"/>
</dbReference>
<evidence type="ECO:0000313" key="4">
    <source>
        <dbReference type="EMBL" id="OAK75556.1"/>
    </source>
</evidence>
<dbReference type="Gene3D" id="1.10.287.950">
    <property type="entry name" value="Methyl-accepting chemotaxis protein"/>
    <property type="match status" value="1"/>
</dbReference>
<dbReference type="PROSITE" id="PS50111">
    <property type="entry name" value="CHEMOTAXIS_TRANSDUC_2"/>
    <property type="match status" value="1"/>
</dbReference>